<reference evidence="9" key="1">
    <citation type="submission" date="2016-10" db="EMBL/GenBank/DDBJ databases">
        <authorList>
            <person name="Varghese N."/>
            <person name="Submissions S."/>
        </authorList>
    </citation>
    <scope>NUCLEOTIDE SEQUENCE [LARGE SCALE GENOMIC DNA]</scope>
    <source>
        <strain evidence="9">CGMCC 1.9127</strain>
    </source>
</reference>
<dbReference type="CDD" id="cd08010">
    <property type="entry name" value="MltG_like"/>
    <property type="match status" value="1"/>
</dbReference>
<dbReference type="EC" id="4.2.2.29" evidence="7"/>
<dbReference type="GO" id="GO:0008932">
    <property type="term" value="F:lytic endotransglycosylase activity"/>
    <property type="evidence" value="ECO:0007669"/>
    <property type="project" value="UniProtKB-UniRule"/>
</dbReference>
<comment type="function">
    <text evidence="7">Functions as a peptidoglycan terminase that cleaves nascent peptidoglycan strands endolytically to terminate their elongation.</text>
</comment>
<keyword evidence="9" id="KW-1185">Reference proteome</keyword>
<comment type="catalytic activity">
    <reaction evidence="7">
        <text>a peptidoglycan chain = a peptidoglycan chain with N-acetyl-1,6-anhydromuramyl-[peptide] at the reducing end + a peptidoglycan chain with N-acetylglucosamine at the non-reducing end.</text>
        <dbReference type="EC" id="4.2.2.29"/>
    </reaction>
</comment>
<dbReference type="GO" id="GO:0071555">
    <property type="term" value="P:cell wall organization"/>
    <property type="evidence" value="ECO:0007669"/>
    <property type="project" value="UniProtKB-KW"/>
</dbReference>
<keyword evidence="1 7" id="KW-1003">Cell membrane</keyword>
<keyword evidence="5 7" id="KW-0456">Lyase</keyword>
<keyword evidence="6 7" id="KW-0961">Cell wall biogenesis/degradation</keyword>
<name>A0A1H7M738_9GAMM</name>
<sequence length="345" mass="39010">MKKVLLNIPWLTKRKAAFGIMTLLFVVLSTIVFVLAMQFKLQQPLLLKAPELITVKAGTSFNAFARQLVTKGWLENDFWLRSYGKLKPSQAAIKSGTYQVSLGANSLDLLQLIVSGKEHQFAITFIEGSTFKQALTQLAIHPEVEQHVTHLSLTEIANKLSIKQDNPEGWLFPDTYAFTKGTADLEILKRAYKKMQQALDSQWQQRAENLPYTSPYQALIMASIIEKESGKHAEHPRIASVFINRLNKNMRLQTDPTVIYGLGARFKGDITYAHLREKTPYNTYRIKGLPPTPIALPGAQALRAALHPEQSDYFYFVSNGAGEHIFSTNLADHNRAVHKYQRKKN</sequence>
<dbReference type="NCBIfam" id="TIGR00247">
    <property type="entry name" value="endolytic transglycosylase MltG"/>
    <property type="match status" value="1"/>
</dbReference>
<dbReference type="RefSeq" id="WP_085284584.1">
    <property type="nucleotide sequence ID" value="NZ_FOBI01000005.1"/>
</dbReference>
<comment type="subcellular location">
    <subcellularLocation>
        <location evidence="7">Cell inner membrane</location>
        <topology evidence="7">Single-pass membrane protein</topology>
    </subcellularLocation>
</comment>
<keyword evidence="3 7" id="KW-1133">Transmembrane helix</keyword>
<gene>
    <name evidence="7" type="primary">mltG</name>
    <name evidence="8" type="ORF">SAMN05216262_105121</name>
</gene>
<keyword evidence="7" id="KW-0997">Cell inner membrane</keyword>
<evidence type="ECO:0000313" key="9">
    <source>
        <dbReference type="Proteomes" id="UP000199297"/>
    </source>
</evidence>
<dbReference type="InterPro" id="IPR003770">
    <property type="entry name" value="MLTG-like"/>
</dbReference>
<dbReference type="STRING" id="641665.GCA_002104455_03053"/>
<evidence type="ECO:0000256" key="5">
    <source>
        <dbReference type="ARBA" id="ARBA00023239"/>
    </source>
</evidence>
<dbReference type="Gene3D" id="3.30.1490.480">
    <property type="entry name" value="Endolytic murein transglycosylase"/>
    <property type="match status" value="1"/>
</dbReference>
<organism evidence="8 9">
    <name type="scientific">Colwellia chukchiensis</name>
    <dbReference type="NCBI Taxonomy" id="641665"/>
    <lineage>
        <taxon>Bacteria</taxon>
        <taxon>Pseudomonadati</taxon>
        <taxon>Pseudomonadota</taxon>
        <taxon>Gammaproteobacteria</taxon>
        <taxon>Alteromonadales</taxon>
        <taxon>Colwelliaceae</taxon>
        <taxon>Colwellia</taxon>
    </lineage>
</organism>
<dbReference type="Proteomes" id="UP000199297">
    <property type="component" value="Unassembled WGS sequence"/>
</dbReference>
<dbReference type="Gene3D" id="3.30.160.60">
    <property type="entry name" value="Classic Zinc Finger"/>
    <property type="match status" value="1"/>
</dbReference>
<evidence type="ECO:0000256" key="3">
    <source>
        <dbReference type="ARBA" id="ARBA00022989"/>
    </source>
</evidence>
<dbReference type="Pfam" id="PF02618">
    <property type="entry name" value="YceG"/>
    <property type="match status" value="1"/>
</dbReference>
<keyword evidence="2 7" id="KW-0812">Transmembrane</keyword>
<dbReference type="PANTHER" id="PTHR30518:SF2">
    <property type="entry name" value="ENDOLYTIC MUREIN TRANSGLYCOSYLASE"/>
    <property type="match status" value="1"/>
</dbReference>
<feature type="transmembrane region" description="Helical" evidence="7">
    <location>
        <begin position="16"/>
        <end position="37"/>
    </location>
</feature>
<evidence type="ECO:0000256" key="6">
    <source>
        <dbReference type="ARBA" id="ARBA00023316"/>
    </source>
</evidence>
<comment type="similarity">
    <text evidence="7">Belongs to the transglycosylase MltG family.</text>
</comment>
<evidence type="ECO:0000256" key="2">
    <source>
        <dbReference type="ARBA" id="ARBA00022692"/>
    </source>
</evidence>
<dbReference type="EMBL" id="FOBI01000005">
    <property type="protein sequence ID" value="SEL06909.1"/>
    <property type="molecule type" value="Genomic_DNA"/>
</dbReference>
<evidence type="ECO:0000256" key="1">
    <source>
        <dbReference type="ARBA" id="ARBA00022475"/>
    </source>
</evidence>
<proteinExistence type="inferred from homology"/>
<evidence type="ECO:0000256" key="4">
    <source>
        <dbReference type="ARBA" id="ARBA00023136"/>
    </source>
</evidence>
<evidence type="ECO:0000313" key="8">
    <source>
        <dbReference type="EMBL" id="SEL06909.1"/>
    </source>
</evidence>
<keyword evidence="4 7" id="KW-0472">Membrane</keyword>
<dbReference type="AlphaFoldDB" id="A0A1H7M738"/>
<dbReference type="GO" id="GO:0009252">
    <property type="term" value="P:peptidoglycan biosynthetic process"/>
    <property type="evidence" value="ECO:0007669"/>
    <property type="project" value="UniProtKB-UniRule"/>
</dbReference>
<protein>
    <recommendedName>
        <fullName evidence="7">Endolytic murein transglycosylase</fullName>
        <ecNumber evidence="7">4.2.2.29</ecNumber>
    </recommendedName>
    <alternativeName>
        <fullName evidence="7">Peptidoglycan lytic transglycosylase</fullName>
    </alternativeName>
    <alternativeName>
        <fullName evidence="7">Peptidoglycan polymerization terminase</fullName>
    </alternativeName>
</protein>
<dbReference type="GO" id="GO:0005886">
    <property type="term" value="C:plasma membrane"/>
    <property type="evidence" value="ECO:0007669"/>
    <property type="project" value="UniProtKB-SubCell"/>
</dbReference>
<dbReference type="PANTHER" id="PTHR30518">
    <property type="entry name" value="ENDOLYTIC MUREIN TRANSGLYCOSYLASE"/>
    <property type="match status" value="1"/>
</dbReference>
<feature type="site" description="Important for catalytic activity" evidence="7">
    <location>
        <position position="228"/>
    </location>
</feature>
<accession>A0A1H7M738</accession>
<evidence type="ECO:0000256" key="7">
    <source>
        <dbReference type="HAMAP-Rule" id="MF_02065"/>
    </source>
</evidence>
<dbReference type="HAMAP" id="MF_02065">
    <property type="entry name" value="MltG"/>
    <property type="match status" value="1"/>
</dbReference>